<feature type="transmembrane region" description="Helical" evidence="1">
    <location>
        <begin position="784"/>
        <end position="802"/>
    </location>
</feature>
<dbReference type="PANTHER" id="PTHR34220:SF7">
    <property type="entry name" value="SENSOR HISTIDINE KINASE YPDA"/>
    <property type="match status" value="1"/>
</dbReference>
<dbReference type="SUPFAM" id="SSF55874">
    <property type="entry name" value="ATPase domain of HSP90 chaperone/DNA topoisomerase II/histidine kinase"/>
    <property type="match status" value="1"/>
</dbReference>
<dbReference type="InterPro" id="IPR011123">
    <property type="entry name" value="Y_Y_Y"/>
</dbReference>
<feature type="chain" id="PRO_5023937439" description="Two component regulator propeller" evidence="2">
    <location>
        <begin position="19"/>
        <end position="1031"/>
    </location>
</feature>
<proteinExistence type="predicted"/>
<dbReference type="Proteomes" id="UP000326903">
    <property type="component" value="Unassembled WGS sequence"/>
</dbReference>
<dbReference type="InterPro" id="IPR013783">
    <property type="entry name" value="Ig-like_fold"/>
</dbReference>
<feature type="signal peptide" evidence="2">
    <location>
        <begin position="1"/>
        <end position="18"/>
    </location>
</feature>
<dbReference type="Gene3D" id="2.130.10.10">
    <property type="entry name" value="YVTN repeat-like/Quinoprotein amine dehydrogenase"/>
    <property type="match status" value="3"/>
</dbReference>
<dbReference type="Gene3D" id="2.60.40.10">
    <property type="entry name" value="Immunoglobulins"/>
    <property type="match status" value="1"/>
</dbReference>
<protein>
    <recommendedName>
        <fullName evidence="7">Two component regulator propeller</fullName>
    </recommendedName>
</protein>
<reference evidence="5 6" key="1">
    <citation type="submission" date="2019-09" db="EMBL/GenBank/DDBJ databases">
        <title>Draft genome sequence of Ginsengibacter sp. BR5-29.</title>
        <authorList>
            <person name="Im W.-T."/>
        </authorList>
    </citation>
    <scope>NUCLEOTIDE SEQUENCE [LARGE SCALE GENOMIC DNA]</scope>
    <source>
        <strain evidence="5 6">BR5-29</strain>
    </source>
</reference>
<comment type="caution">
    <text evidence="5">The sequence shown here is derived from an EMBL/GenBank/DDBJ whole genome shotgun (WGS) entry which is preliminary data.</text>
</comment>
<dbReference type="InterPro" id="IPR036890">
    <property type="entry name" value="HATPase_C_sf"/>
</dbReference>
<evidence type="ECO:0000313" key="5">
    <source>
        <dbReference type="EMBL" id="KAA9035491.1"/>
    </source>
</evidence>
<dbReference type="GO" id="GO:0000155">
    <property type="term" value="F:phosphorelay sensor kinase activity"/>
    <property type="evidence" value="ECO:0007669"/>
    <property type="project" value="InterPro"/>
</dbReference>
<keyword evidence="1" id="KW-0812">Transmembrane</keyword>
<dbReference type="RefSeq" id="WP_150416911.1">
    <property type="nucleotide sequence ID" value="NZ_VYQF01000012.1"/>
</dbReference>
<evidence type="ECO:0000259" key="3">
    <source>
        <dbReference type="Pfam" id="PF06580"/>
    </source>
</evidence>
<dbReference type="Pfam" id="PF07494">
    <property type="entry name" value="Reg_prop"/>
    <property type="match status" value="2"/>
</dbReference>
<keyword evidence="2" id="KW-0732">Signal</keyword>
<gene>
    <name evidence="5" type="ORF">FW778_21265</name>
</gene>
<feature type="domain" description="Two component regulator three Y" evidence="4">
    <location>
        <begin position="726"/>
        <end position="776"/>
    </location>
</feature>
<keyword evidence="1" id="KW-0472">Membrane</keyword>
<dbReference type="InterPro" id="IPR015943">
    <property type="entry name" value="WD40/YVTN_repeat-like_dom_sf"/>
</dbReference>
<evidence type="ECO:0008006" key="7">
    <source>
        <dbReference type="Google" id="ProtNLM"/>
    </source>
</evidence>
<accession>A0A5J5IAE9</accession>
<dbReference type="Gene3D" id="3.30.565.10">
    <property type="entry name" value="Histidine kinase-like ATPase, C-terminal domain"/>
    <property type="match status" value="1"/>
</dbReference>
<dbReference type="InterPro" id="IPR010559">
    <property type="entry name" value="Sig_transdc_His_kin_internal"/>
</dbReference>
<evidence type="ECO:0000259" key="4">
    <source>
        <dbReference type="Pfam" id="PF07495"/>
    </source>
</evidence>
<dbReference type="SUPFAM" id="SSF63829">
    <property type="entry name" value="Calcium-dependent phosphotriesterase"/>
    <property type="match status" value="2"/>
</dbReference>
<dbReference type="AlphaFoldDB" id="A0A5J5IAE9"/>
<dbReference type="InterPro" id="IPR011110">
    <property type="entry name" value="Reg_prop"/>
</dbReference>
<sequence length="1031" mass="118203">MIRLLLSALLCYSLPAQAQQNNQYIFRHIDQRDGLLHNSVFAITQDQQGFMWIGTPNGLQRYDGLRFKNYERELTSLSYAIPIKNIYADNENNIWVTTTQVARINTLKNNATVYNEKDLLKKPGEKFVAYTDKNNNKWLLSNYGLYFTDTLTGQLKLFGLYTPKQSSKLGNVVYHDSVRKCTWVTNFNELMMLDEKTRNIYTSRYNPINNPVLKAFAGKIISFMLVDSKENIWAATWGSTIYKYDVQQKTCTPYQTVPKSRKNEGSLKMKETITTLCMYGDSHGTIWAGNDHNGLFRFEEIKNNFETISGKNNDQKGLQYNYSFLCISEDHDGNLWLGTDRGINIFNPYNQYYYSITHEENNSSSLPKNEVTSFIQGNNGGLYIGTWGGGFSIYDSLGYFKKTISPKGEYEWPLVWAFAENDKGTIWVGTQHGYIHIYDPLSGKLKTIHPPQMENSTARSMVKDRTGNIWIGLHNGKIVEWEKQSASFIAEDKGGLLNEFPVKNIFIDNANQLWISTDNGLLQFDPLTHRYVAQYFISKTNAYNNCSDEINGIEQQNDSVLVAGTMRYGFFFFNTRSKQFTRYNAFPDVTAINIYAIKKDAHENVWMTSDYHIYQLQAKDNKLLKYDLPPGLMNASFEMLNIYPLQNGNWITGSKTEAIVFNPAKMAAAQRQDRSVVITGFKISDREMNIDSLFHNKTIRLKPDQNFLTIEFTIQSYAGIAKDIFYKLSGMNSNWVKANEKDIATYTNLAPGDYGFILKAGAEDSNAPLTTLNIVIIPPFYSTWWFKALMGLLVAFIIYFFVKRRIQNIRYKAELRHKISETEMLALRSQMNPHFIFNCLTAIDNLIQTNQPDKATTYLARFAKLIRSVLESTKHNVVPFYKDFETLQLYIELEQFRSGNKFAYTMNADEELMDGDYKVPPLLVQPFVENAIHHGLMNKLIGERNLVINASLQAATIQYIIKDDGIGRKRAQDIKQQNKPEHNSYGIEISSQRIQLHNQNGRQNNITVTDLLCDGQAAGTEVAVNIKIDNP</sequence>
<keyword evidence="6" id="KW-1185">Reference proteome</keyword>
<dbReference type="EMBL" id="VYQF01000012">
    <property type="protein sequence ID" value="KAA9035491.1"/>
    <property type="molecule type" value="Genomic_DNA"/>
</dbReference>
<dbReference type="Pfam" id="PF06580">
    <property type="entry name" value="His_kinase"/>
    <property type="match status" value="1"/>
</dbReference>
<dbReference type="Pfam" id="PF07495">
    <property type="entry name" value="Y_Y_Y"/>
    <property type="match status" value="1"/>
</dbReference>
<dbReference type="InterPro" id="IPR050640">
    <property type="entry name" value="Bact_2-comp_sensor_kinase"/>
</dbReference>
<dbReference type="PANTHER" id="PTHR34220">
    <property type="entry name" value="SENSOR HISTIDINE KINASE YPDA"/>
    <property type="match status" value="1"/>
</dbReference>
<evidence type="ECO:0000256" key="2">
    <source>
        <dbReference type="SAM" id="SignalP"/>
    </source>
</evidence>
<keyword evidence="1" id="KW-1133">Transmembrane helix</keyword>
<feature type="domain" description="Signal transduction histidine kinase internal region" evidence="3">
    <location>
        <begin position="823"/>
        <end position="902"/>
    </location>
</feature>
<dbReference type="GO" id="GO:0016020">
    <property type="term" value="C:membrane"/>
    <property type="evidence" value="ECO:0007669"/>
    <property type="project" value="InterPro"/>
</dbReference>
<name>A0A5J5IAE9_9BACT</name>
<evidence type="ECO:0000256" key="1">
    <source>
        <dbReference type="SAM" id="Phobius"/>
    </source>
</evidence>
<evidence type="ECO:0000313" key="6">
    <source>
        <dbReference type="Proteomes" id="UP000326903"/>
    </source>
</evidence>
<organism evidence="5 6">
    <name type="scientific">Ginsengibacter hankyongi</name>
    <dbReference type="NCBI Taxonomy" id="2607284"/>
    <lineage>
        <taxon>Bacteria</taxon>
        <taxon>Pseudomonadati</taxon>
        <taxon>Bacteroidota</taxon>
        <taxon>Chitinophagia</taxon>
        <taxon>Chitinophagales</taxon>
        <taxon>Chitinophagaceae</taxon>
        <taxon>Ginsengibacter</taxon>
    </lineage>
</organism>